<comment type="caution">
    <text evidence="1">The sequence shown here is derived from an EMBL/GenBank/DDBJ whole genome shotgun (WGS) entry which is preliminary data.</text>
</comment>
<dbReference type="EMBL" id="PVNL01000088">
    <property type="protein sequence ID" value="PRQ05953.1"/>
    <property type="molecule type" value="Genomic_DNA"/>
</dbReference>
<dbReference type="AlphaFoldDB" id="A0A2S9YLI4"/>
<dbReference type="Proteomes" id="UP000238823">
    <property type="component" value="Unassembled WGS sequence"/>
</dbReference>
<reference evidence="1 2" key="1">
    <citation type="submission" date="2018-03" db="EMBL/GenBank/DDBJ databases">
        <title>Draft Genome Sequences of the Obligatory Marine Myxobacteria Enhygromyxa salina SWB007.</title>
        <authorList>
            <person name="Poehlein A."/>
            <person name="Moghaddam J.A."/>
            <person name="Harms H."/>
            <person name="Alanjari M."/>
            <person name="Koenig G.M."/>
            <person name="Daniel R."/>
            <person name="Schaeberle T.F."/>
        </authorList>
    </citation>
    <scope>NUCLEOTIDE SEQUENCE [LARGE SCALE GENOMIC DNA]</scope>
    <source>
        <strain evidence="1 2">SWB007</strain>
    </source>
</reference>
<protein>
    <submittedName>
        <fullName evidence="1">Uncharacterized protein</fullName>
    </submittedName>
</protein>
<gene>
    <name evidence="1" type="ORF">ENSA7_43690</name>
</gene>
<proteinExistence type="predicted"/>
<organism evidence="1 2">
    <name type="scientific">Enhygromyxa salina</name>
    <dbReference type="NCBI Taxonomy" id="215803"/>
    <lineage>
        <taxon>Bacteria</taxon>
        <taxon>Pseudomonadati</taxon>
        <taxon>Myxococcota</taxon>
        <taxon>Polyangia</taxon>
        <taxon>Nannocystales</taxon>
        <taxon>Nannocystaceae</taxon>
        <taxon>Enhygromyxa</taxon>
    </lineage>
</organism>
<evidence type="ECO:0000313" key="2">
    <source>
        <dbReference type="Proteomes" id="UP000238823"/>
    </source>
</evidence>
<name>A0A2S9YLI4_9BACT</name>
<dbReference type="Gene3D" id="3.20.20.410">
    <property type="entry name" value="Protein of unknown function UPF0759"/>
    <property type="match status" value="1"/>
</dbReference>
<sequence length="241" mass="26183">MRLGVVLDDETLLGAGRRDDPVEFVVMRTTFLNPPRTSAARRMAERARERHRDAEVIPYAWHYLTHEASDGVVVGSNRSLSLAPGSYGHLRGDGIAHAWEISRICAEAFGSTRVVIRTPPSFSPGSLSRRRFTDFVSAMAPDHPKLVWEPEGLWSAASAAAFAGPMGVDVLAPAFAMTGQLLEFEGARWLRISGGKDARLRASHAEVLAHALAEHEGLTVLFEGPRAYANLRSFAGALALV</sequence>
<accession>A0A2S9YLI4</accession>
<dbReference type="InterPro" id="IPR036520">
    <property type="entry name" value="UPF0759_sf"/>
</dbReference>
<evidence type="ECO:0000313" key="1">
    <source>
        <dbReference type="EMBL" id="PRQ05953.1"/>
    </source>
</evidence>